<keyword evidence="2" id="KW-1003">Cell membrane</keyword>
<keyword evidence="2" id="KW-0472">Membrane</keyword>
<feature type="transmembrane region" description="Helical" evidence="2">
    <location>
        <begin position="191"/>
        <end position="212"/>
    </location>
</feature>
<sequence length="214" mass="22575">MHLAGLNAVPIVVLMGFLIGIVLSFQGASQLKQFGAEVYVVDLIAISILRELGILLTAVIVAGRSASAFTATIGSMKMREEIDAMRVLGLDPIELLVLPRVLALVILLPLLGFIADMAGLVGGALMAWIELGISPGMLRTQLLNNTDVSHLLIGLAKAPVFAVIIGVVGCHQGMQVKGDTESLGNRTSRSVVAAIFLVIVVDAMFSIFFAVWGI</sequence>
<dbReference type="InterPro" id="IPR003453">
    <property type="entry name" value="ABC_MlaE_roteobac"/>
</dbReference>
<dbReference type="Proteomes" id="UP000198994">
    <property type="component" value="Unassembled WGS sequence"/>
</dbReference>
<gene>
    <name evidence="3" type="ORF">SAMN04488105_13219</name>
</gene>
<proteinExistence type="inferred from homology"/>
<dbReference type="PANTHER" id="PTHR30188:SF3">
    <property type="entry name" value="ABC TRANSPORTER PERMEASE"/>
    <property type="match status" value="1"/>
</dbReference>
<feature type="transmembrane region" description="Helical" evidence="2">
    <location>
        <begin position="101"/>
        <end position="129"/>
    </location>
</feature>
<dbReference type="PANTHER" id="PTHR30188">
    <property type="entry name" value="ABC TRANSPORTER PERMEASE PROTEIN-RELATED"/>
    <property type="match status" value="1"/>
</dbReference>
<name>A0A1G7MD87_9RHOB</name>
<evidence type="ECO:0000313" key="3">
    <source>
        <dbReference type="EMBL" id="SDF59069.1"/>
    </source>
</evidence>
<dbReference type="AlphaFoldDB" id="A0A1G7MD87"/>
<evidence type="ECO:0000256" key="2">
    <source>
        <dbReference type="RuleBase" id="RU362044"/>
    </source>
</evidence>
<dbReference type="GO" id="GO:0005548">
    <property type="term" value="F:phospholipid transporter activity"/>
    <property type="evidence" value="ECO:0007669"/>
    <property type="project" value="TreeGrafter"/>
</dbReference>
<comment type="function">
    <text evidence="1">Could be part of an ABC transporter complex.</text>
</comment>
<reference evidence="4" key="1">
    <citation type="submission" date="2016-10" db="EMBL/GenBank/DDBJ databases">
        <authorList>
            <person name="Varghese N."/>
            <person name="Submissions S."/>
        </authorList>
    </citation>
    <scope>NUCLEOTIDE SEQUENCE [LARGE SCALE GENOMIC DNA]</scope>
    <source>
        <strain evidence="4">DSM 10146</strain>
    </source>
</reference>
<dbReference type="GO" id="GO:0043190">
    <property type="term" value="C:ATP-binding cassette (ABC) transporter complex"/>
    <property type="evidence" value="ECO:0007669"/>
    <property type="project" value="InterPro"/>
</dbReference>
<comment type="similarity">
    <text evidence="2">Belongs to the MlaE permease family.</text>
</comment>
<evidence type="ECO:0000313" key="4">
    <source>
        <dbReference type="Proteomes" id="UP000198994"/>
    </source>
</evidence>
<comment type="caution">
    <text evidence="2">Lacks conserved residue(s) required for the propagation of feature annotation.</text>
</comment>
<dbReference type="Pfam" id="PF02405">
    <property type="entry name" value="MlaE"/>
    <property type="match status" value="1"/>
</dbReference>
<feature type="transmembrane region" description="Helical" evidence="2">
    <location>
        <begin position="6"/>
        <end position="25"/>
    </location>
</feature>
<keyword evidence="2" id="KW-0812">Transmembrane</keyword>
<dbReference type="EMBL" id="FNAV01000032">
    <property type="protein sequence ID" value="SDF59069.1"/>
    <property type="molecule type" value="Genomic_DNA"/>
</dbReference>
<dbReference type="NCBIfam" id="TIGR00056">
    <property type="entry name" value="MlaE family lipid ABC transporter permease subunit"/>
    <property type="match status" value="1"/>
</dbReference>
<feature type="transmembrane region" description="Helical" evidence="2">
    <location>
        <begin position="149"/>
        <end position="170"/>
    </location>
</feature>
<dbReference type="STRING" id="282683.SAMN04488105_13219"/>
<comment type="subcellular location">
    <subcellularLocation>
        <location evidence="2">Cell inner membrane</location>
        <topology evidence="2">Multi-pass membrane protein</topology>
    </subcellularLocation>
</comment>
<evidence type="ECO:0000256" key="1">
    <source>
        <dbReference type="ARBA" id="ARBA00003787"/>
    </source>
</evidence>
<organism evidence="3 4">
    <name type="scientific">Salipiger thiooxidans</name>
    <dbReference type="NCBI Taxonomy" id="282683"/>
    <lineage>
        <taxon>Bacteria</taxon>
        <taxon>Pseudomonadati</taxon>
        <taxon>Pseudomonadota</taxon>
        <taxon>Alphaproteobacteria</taxon>
        <taxon>Rhodobacterales</taxon>
        <taxon>Roseobacteraceae</taxon>
        <taxon>Salipiger</taxon>
    </lineage>
</organism>
<protein>
    <submittedName>
        <fullName evidence="3">ABC transport permease subunit</fullName>
    </submittedName>
</protein>
<keyword evidence="4" id="KW-1185">Reference proteome</keyword>
<keyword evidence="2" id="KW-1133">Transmembrane helix</keyword>
<keyword evidence="2" id="KW-0997">Cell inner membrane</keyword>
<accession>A0A1G7MD87</accession>
<dbReference type="InterPro" id="IPR030802">
    <property type="entry name" value="Permease_MalE"/>
</dbReference>